<feature type="compositionally biased region" description="Polar residues" evidence="1">
    <location>
        <begin position="44"/>
        <end position="63"/>
    </location>
</feature>
<feature type="compositionally biased region" description="Low complexity" evidence="1">
    <location>
        <begin position="11"/>
        <end position="21"/>
    </location>
</feature>
<protein>
    <submittedName>
        <fullName evidence="2">Uncharacterized protein</fullName>
    </submittedName>
</protein>
<evidence type="ECO:0000313" key="3">
    <source>
        <dbReference type="Proteomes" id="UP000236182"/>
    </source>
</evidence>
<proteinExistence type="predicted"/>
<sequence length="170" mass="18762">MSNGKPKGKGNSYLNSLSSSLVDETENIIDKKSSEIEDIINVPTADNDNVESSVESKNPATENNSEKTEDAKVNSNISNKYKSRNKSADPSPKKEIKVKPDPLIKFTAPVKKVLQKNGDLEYGDTTNTKVSNEANRYLKIMSLASDVAGYKIASSLIVDFYNKHKDEFNI</sequence>
<evidence type="ECO:0000256" key="1">
    <source>
        <dbReference type="SAM" id="MobiDB-lite"/>
    </source>
</evidence>
<name>A0A316WDR6_9FLAO</name>
<gene>
    <name evidence="2" type="ORF">C1638_021450</name>
</gene>
<keyword evidence="3" id="KW-1185">Reference proteome</keyword>
<feature type="region of interest" description="Disordered" evidence="1">
    <location>
        <begin position="1"/>
        <end position="100"/>
    </location>
</feature>
<dbReference type="Proteomes" id="UP000236182">
    <property type="component" value="Unassembled WGS sequence"/>
</dbReference>
<dbReference type="RefSeq" id="WP_109623980.1">
    <property type="nucleotide sequence ID" value="NZ_PPEI02000011.1"/>
</dbReference>
<evidence type="ECO:0000313" key="2">
    <source>
        <dbReference type="EMBL" id="PWN59571.1"/>
    </source>
</evidence>
<organism evidence="2 3">
    <name type="scientific">Chryseobacterium oncorhynchi</name>
    <dbReference type="NCBI Taxonomy" id="741074"/>
    <lineage>
        <taxon>Bacteria</taxon>
        <taxon>Pseudomonadati</taxon>
        <taxon>Bacteroidota</taxon>
        <taxon>Flavobacteriia</taxon>
        <taxon>Flavobacteriales</taxon>
        <taxon>Weeksellaceae</taxon>
        <taxon>Chryseobacterium group</taxon>
        <taxon>Chryseobacterium</taxon>
    </lineage>
</organism>
<dbReference type="AlphaFoldDB" id="A0A316WDR6"/>
<comment type="caution">
    <text evidence="2">The sequence shown here is derived from an EMBL/GenBank/DDBJ whole genome shotgun (WGS) entry which is preliminary data.</text>
</comment>
<accession>A0A316WDR6</accession>
<reference evidence="2" key="1">
    <citation type="submission" date="2018-04" db="EMBL/GenBank/DDBJ databases">
        <title>Draft Genome Sequences of Chryseobacterium lactis NCTC11390T isolated from milk, Chryseobacterium oncorhynchi 701B-08T from rainbow trout, and Chryseobacterium viscerum 687B-08T from diseased fish.</title>
        <authorList>
            <person name="Jeong J.-J."/>
            <person name="Lee Y.J."/>
            <person name="Pathiraja D."/>
            <person name="Park B."/>
            <person name="Choi I.-G."/>
            <person name="Kim K.D."/>
        </authorList>
    </citation>
    <scope>NUCLEOTIDE SEQUENCE [LARGE SCALE GENOMIC DNA]</scope>
    <source>
        <strain evidence="2">701B-08</strain>
    </source>
</reference>
<dbReference type="OrthoDB" id="9870379at2"/>
<dbReference type="EMBL" id="PPEI02000011">
    <property type="protein sequence ID" value="PWN59571.1"/>
    <property type="molecule type" value="Genomic_DNA"/>
</dbReference>
<feature type="compositionally biased region" description="Basic and acidic residues" evidence="1">
    <location>
        <begin position="91"/>
        <end position="100"/>
    </location>
</feature>